<proteinExistence type="predicted"/>
<organism evidence="2 3">
    <name type="scientific">Microbacterium faecale</name>
    <dbReference type="NCBI Taxonomy" id="1804630"/>
    <lineage>
        <taxon>Bacteria</taxon>
        <taxon>Bacillati</taxon>
        <taxon>Actinomycetota</taxon>
        <taxon>Actinomycetes</taxon>
        <taxon>Micrococcales</taxon>
        <taxon>Microbacteriaceae</taxon>
        <taxon>Microbacterium</taxon>
    </lineage>
</organism>
<accession>A0A916Y8H6</accession>
<protein>
    <recommendedName>
        <fullName evidence="4">Fe-S protein</fullName>
    </recommendedName>
</protein>
<feature type="transmembrane region" description="Helical" evidence="1">
    <location>
        <begin position="71"/>
        <end position="92"/>
    </location>
</feature>
<keyword evidence="3" id="KW-1185">Reference proteome</keyword>
<dbReference type="EMBL" id="BMHO01000001">
    <property type="protein sequence ID" value="GGD34269.1"/>
    <property type="molecule type" value="Genomic_DNA"/>
</dbReference>
<keyword evidence="1" id="KW-0812">Transmembrane</keyword>
<evidence type="ECO:0000256" key="1">
    <source>
        <dbReference type="SAM" id="Phobius"/>
    </source>
</evidence>
<feature type="transmembrane region" description="Helical" evidence="1">
    <location>
        <begin position="40"/>
        <end position="59"/>
    </location>
</feature>
<dbReference type="Proteomes" id="UP000633205">
    <property type="component" value="Unassembled WGS sequence"/>
</dbReference>
<dbReference type="AlphaFoldDB" id="A0A916Y8H6"/>
<evidence type="ECO:0000313" key="2">
    <source>
        <dbReference type="EMBL" id="GGD34269.1"/>
    </source>
</evidence>
<dbReference type="RefSeq" id="WP_188711502.1">
    <property type="nucleotide sequence ID" value="NZ_BMHO01000001.1"/>
</dbReference>
<keyword evidence="1" id="KW-0472">Membrane</keyword>
<reference evidence="2" key="2">
    <citation type="submission" date="2020-09" db="EMBL/GenBank/DDBJ databases">
        <authorList>
            <person name="Sun Q."/>
            <person name="Zhou Y."/>
        </authorList>
    </citation>
    <scope>NUCLEOTIDE SEQUENCE</scope>
    <source>
        <strain evidence="2">CGMCC 1.15152</strain>
    </source>
</reference>
<evidence type="ECO:0008006" key="4">
    <source>
        <dbReference type="Google" id="ProtNLM"/>
    </source>
</evidence>
<gene>
    <name evidence="2" type="ORF">GCM10010915_13320</name>
</gene>
<name>A0A916Y8H6_9MICO</name>
<comment type="caution">
    <text evidence="2">The sequence shown here is derived from an EMBL/GenBank/DDBJ whole genome shotgun (WGS) entry which is preliminary data.</text>
</comment>
<evidence type="ECO:0000313" key="3">
    <source>
        <dbReference type="Proteomes" id="UP000633205"/>
    </source>
</evidence>
<feature type="transmembrane region" description="Helical" evidence="1">
    <location>
        <begin position="6"/>
        <end position="28"/>
    </location>
</feature>
<reference evidence="2" key="1">
    <citation type="journal article" date="2014" name="Int. J. Syst. Evol. Microbiol.">
        <title>Complete genome sequence of Corynebacterium casei LMG S-19264T (=DSM 44701T), isolated from a smear-ripened cheese.</title>
        <authorList>
            <consortium name="US DOE Joint Genome Institute (JGI-PGF)"/>
            <person name="Walter F."/>
            <person name="Albersmeier A."/>
            <person name="Kalinowski J."/>
            <person name="Ruckert C."/>
        </authorList>
    </citation>
    <scope>NUCLEOTIDE SEQUENCE</scope>
    <source>
        <strain evidence="2">CGMCC 1.15152</strain>
    </source>
</reference>
<feature type="transmembrane region" description="Helical" evidence="1">
    <location>
        <begin position="104"/>
        <end position="123"/>
    </location>
</feature>
<keyword evidence="1" id="KW-1133">Transmembrane helix</keyword>
<sequence length="124" mass="13311">MPFLENAHLALIVAHFVGFAALIGPYLLQLRRNEPLRLRLMLIGSIVQVVTGNALIAANRLQGLHVIELKMIVKLGIAVVALGLLVAAILARRRRGGEAAAVRPLFHSAGGLAVVDVVVAVMWR</sequence>